<dbReference type="InterPro" id="IPR046030">
    <property type="entry name" value="DUF5988"/>
</dbReference>
<gene>
    <name evidence="2" type="ORF">QF035_002671</name>
</gene>
<organism evidence="2 3">
    <name type="scientific">Streptomyces umbrinus</name>
    <dbReference type="NCBI Taxonomy" id="67370"/>
    <lineage>
        <taxon>Bacteria</taxon>
        <taxon>Bacillati</taxon>
        <taxon>Actinomycetota</taxon>
        <taxon>Actinomycetes</taxon>
        <taxon>Kitasatosporales</taxon>
        <taxon>Streptomycetaceae</taxon>
        <taxon>Streptomyces</taxon>
        <taxon>Streptomyces phaeochromogenes group</taxon>
    </lineage>
</organism>
<dbReference type="RefSeq" id="WP_307520404.1">
    <property type="nucleotide sequence ID" value="NZ_JAUSZI010000002.1"/>
</dbReference>
<protein>
    <submittedName>
        <fullName evidence="2">Uncharacterized protein</fullName>
    </submittedName>
</protein>
<sequence length="81" mass="8931">MSGKIERTEDEREVLVELVGGPADLPQAQRTMHVAAAEAQQKIKIKYYGGYQHFEPSDDSGGNGGQSSKTFRWTGFTKIAE</sequence>
<accession>A0ABU0SRF2</accession>
<dbReference type="Proteomes" id="UP001230328">
    <property type="component" value="Unassembled WGS sequence"/>
</dbReference>
<reference evidence="2 3" key="1">
    <citation type="submission" date="2023-07" db="EMBL/GenBank/DDBJ databases">
        <title>Comparative genomics of wheat-associated soil bacteria to identify genetic determinants of phenazine resistance.</title>
        <authorList>
            <person name="Mouncey N."/>
        </authorList>
    </citation>
    <scope>NUCLEOTIDE SEQUENCE [LARGE SCALE GENOMIC DNA]</scope>
    <source>
        <strain evidence="2 3">V2I4</strain>
    </source>
</reference>
<dbReference type="Pfam" id="PF19450">
    <property type="entry name" value="DUF5988"/>
    <property type="match status" value="1"/>
</dbReference>
<feature type="region of interest" description="Disordered" evidence="1">
    <location>
        <begin position="56"/>
        <end position="81"/>
    </location>
</feature>
<comment type="caution">
    <text evidence="2">The sequence shown here is derived from an EMBL/GenBank/DDBJ whole genome shotgun (WGS) entry which is preliminary data.</text>
</comment>
<name>A0ABU0SRF2_9ACTN</name>
<proteinExistence type="predicted"/>
<evidence type="ECO:0000313" key="2">
    <source>
        <dbReference type="EMBL" id="MDQ1025089.1"/>
    </source>
</evidence>
<dbReference type="EMBL" id="JAUSZI010000002">
    <property type="protein sequence ID" value="MDQ1025089.1"/>
    <property type="molecule type" value="Genomic_DNA"/>
</dbReference>
<evidence type="ECO:0000313" key="3">
    <source>
        <dbReference type="Proteomes" id="UP001230328"/>
    </source>
</evidence>
<evidence type="ECO:0000256" key="1">
    <source>
        <dbReference type="SAM" id="MobiDB-lite"/>
    </source>
</evidence>
<keyword evidence="3" id="KW-1185">Reference proteome</keyword>